<evidence type="ECO:0000259" key="2">
    <source>
        <dbReference type="Pfam" id="PF23013"/>
    </source>
</evidence>
<reference evidence="3" key="1">
    <citation type="submission" date="2021-02" db="EMBL/GenBank/DDBJ databases">
        <authorList>
            <person name="Palmer J.M."/>
        </authorList>
    </citation>
    <scope>NUCLEOTIDE SEQUENCE</scope>
    <source>
        <strain evidence="3">SCRP23</strain>
    </source>
</reference>
<dbReference type="Pfam" id="PF23013">
    <property type="entry name" value="IML1_N"/>
    <property type="match status" value="1"/>
</dbReference>
<dbReference type="AlphaFoldDB" id="A0A8T1WX81"/>
<proteinExistence type="predicted"/>
<gene>
    <name evidence="3" type="primary">DEPDC5_3</name>
    <name evidence="3" type="ORF">PHYBOEH_011078</name>
</gene>
<protein>
    <submittedName>
        <fullName evidence="3">GATOR complex protein depdc5</fullName>
    </submittedName>
</protein>
<evidence type="ECO:0000259" key="1">
    <source>
        <dbReference type="Pfam" id="PF12257"/>
    </source>
</evidence>
<dbReference type="InterPro" id="IPR055213">
    <property type="entry name" value="IML1_double_psi_beta_barrel"/>
</dbReference>
<dbReference type="OrthoDB" id="39497at2759"/>
<dbReference type="Proteomes" id="UP000693981">
    <property type="component" value="Unassembled WGS sequence"/>
</dbReference>
<organism evidence="3 4">
    <name type="scientific">Phytophthora boehmeriae</name>
    <dbReference type="NCBI Taxonomy" id="109152"/>
    <lineage>
        <taxon>Eukaryota</taxon>
        <taxon>Sar</taxon>
        <taxon>Stramenopiles</taxon>
        <taxon>Oomycota</taxon>
        <taxon>Peronosporomycetes</taxon>
        <taxon>Peronosporales</taxon>
        <taxon>Peronosporaceae</taxon>
        <taxon>Phytophthora</taxon>
    </lineage>
</organism>
<accession>A0A8T1WX81</accession>
<dbReference type="GO" id="GO:0005096">
    <property type="term" value="F:GTPase activator activity"/>
    <property type="evidence" value="ECO:0007669"/>
    <property type="project" value="InterPro"/>
</dbReference>
<comment type="caution">
    <text evidence="3">The sequence shown here is derived from an EMBL/GenBank/DDBJ whole genome shotgun (WGS) entry which is preliminary data.</text>
</comment>
<dbReference type="InterPro" id="IPR048255">
    <property type="entry name" value="IML1_N"/>
</dbReference>
<dbReference type="GO" id="GO:0010508">
    <property type="term" value="P:positive regulation of autophagy"/>
    <property type="evidence" value="ECO:0007669"/>
    <property type="project" value="TreeGrafter"/>
</dbReference>
<feature type="domain" description="Vacuolar membrane-associated protein Iml1 N-terminal" evidence="1">
    <location>
        <begin position="106"/>
        <end position="217"/>
    </location>
</feature>
<dbReference type="InterPro" id="IPR027244">
    <property type="entry name" value="IML1"/>
</dbReference>
<dbReference type="EMBL" id="JAGDFL010000080">
    <property type="protein sequence ID" value="KAG7398457.1"/>
    <property type="molecule type" value="Genomic_DNA"/>
</dbReference>
<feature type="domain" description="IML1 N-terminal double psi beta-barrel" evidence="2">
    <location>
        <begin position="15"/>
        <end position="94"/>
    </location>
</feature>
<dbReference type="PANTHER" id="PTHR13179:SF8">
    <property type="entry name" value="GATOR COMPLEX PROTEIN DEPDC5"/>
    <property type="match status" value="1"/>
</dbReference>
<sequence>MWRTRRNTSDRDALSLVVHGPEFRNGELLVLNPDLFPEIRLHDLVQVSQPERVHPRLVLSVECLAPVRGKLQVSVAKDIAAQFGLEAFRPVAVRRVDQSDVSVDFVELSFKDQFLSRADIWRFKVTMLGQCVYVGKTVECLGIRSQVDAILANHTHWGCGVIGDATKIVVRSRSSRLFWLVQMSTEMWEFAPDGEIYYEKLLNRLLRVLIAKWSESSKDSIQGKRHFLTPEDKDLDQGVAPQVSTWQMDMALPSTSIPSRDDTMRTFTRWLS</sequence>
<dbReference type="PANTHER" id="PTHR13179">
    <property type="entry name" value="DEP DOMAIN CONTAINING PROTEIN 5"/>
    <property type="match status" value="1"/>
</dbReference>
<dbReference type="GO" id="GO:1904262">
    <property type="term" value="P:negative regulation of TORC1 signaling"/>
    <property type="evidence" value="ECO:0007669"/>
    <property type="project" value="TreeGrafter"/>
</dbReference>
<evidence type="ECO:0000313" key="4">
    <source>
        <dbReference type="Proteomes" id="UP000693981"/>
    </source>
</evidence>
<evidence type="ECO:0000313" key="3">
    <source>
        <dbReference type="EMBL" id="KAG7398457.1"/>
    </source>
</evidence>
<keyword evidence="4" id="KW-1185">Reference proteome</keyword>
<dbReference type="Pfam" id="PF12257">
    <property type="entry name" value="IML1"/>
    <property type="match status" value="1"/>
</dbReference>
<dbReference type="GO" id="GO:1990130">
    <property type="term" value="C:GATOR1 complex"/>
    <property type="evidence" value="ECO:0007669"/>
    <property type="project" value="TreeGrafter"/>
</dbReference>
<name>A0A8T1WX81_9STRA</name>